<dbReference type="AlphaFoldDB" id="A0A4U3MCH5"/>
<evidence type="ECO:0000313" key="3">
    <source>
        <dbReference type="Proteomes" id="UP000305511"/>
    </source>
</evidence>
<reference evidence="2 3" key="1">
    <citation type="submission" date="2019-02" db="EMBL/GenBank/DDBJ databases">
        <title>Bacteria dissemination in different level of health care in South Africa: the effectiveness of infections prevention and control.</title>
        <authorList>
            <person name="Shobo C."/>
            <person name="Amoako D.G."/>
            <person name="Allam M."/>
            <person name="Ismail A."/>
            <person name="Bester L.A."/>
            <person name="Essack S.Y."/>
        </authorList>
    </citation>
    <scope>NUCLEOTIDE SEQUENCE [LARGE SCALE GENOMIC DNA]</scope>
    <source>
        <strain evidence="2 3">2SIL2</strain>
    </source>
</reference>
<evidence type="ECO:0008006" key="4">
    <source>
        <dbReference type="Google" id="ProtNLM"/>
    </source>
</evidence>
<name>A0A4U3MCH5_ENTFL</name>
<protein>
    <recommendedName>
        <fullName evidence="4">Tetratricopeptide repeat protein</fullName>
    </recommendedName>
</protein>
<organism evidence="2 3">
    <name type="scientific">Enterococcus faecalis</name>
    <name type="common">Streptococcus faecalis</name>
    <dbReference type="NCBI Taxonomy" id="1351"/>
    <lineage>
        <taxon>Bacteria</taxon>
        <taxon>Bacillati</taxon>
        <taxon>Bacillota</taxon>
        <taxon>Bacilli</taxon>
        <taxon>Lactobacillales</taxon>
        <taxon>Enterococcaceae</taxon>
        <taxon>Enterococcus</taxon>
    </lineage>
</organism>
<dbReference type="Proteomes" id="UP000305511">
    <property type="component" value="Unassembled WGS sequence"/>
</dbReference>
<gene>
    <name evidence="2" type="ORF">EY666_08085</name>
</gene>
<evidence type="ECO:0000256" key="1">
    <source>
        <dbReference type="SAM" id="Coils"/>
    </source>
</evidence>
<accession>A0A4U3MCH5</accession>
<proteinExistence type="predicted"/>
<evidence type="ECO:0000313" key="2">
    <source>
        <dbReference type="EMBL" id="TKK86360.1"/>
    </source>
</evidence>
<comment type="caution">
    <text evidence="2">The sequence shown here is derived from an EMBL/GenBank/DDBJ whole genome shotgun (WGS) entry which is preliminary data.</text>
</comment>
<feature type="coiled-coil region" evidence="1">
    <location>
        <begin position="115"/>
        <end position="142"/>
    </location>
</feature>
<dbReference type="EMBL" id="SIYF01000177">
    <property type="protein sequence ID" value="TKK86360.1"/>
    <property type="molecule type" value="Genomic_DNA"/>
</dbReference>
<dbReference type="RefSeq" id="WP_002374499.1">
    <property type="nucleotide sequence ID" value="NZ_CP050491.1"/>
</dbReference>
<keyword evidence="1" id="KW-0175">Coiled coil</keyword>
<sequence length="321" mass="37431">MSTIHEFPKNYERFIAQGEEALVEHNQIAALENFQQAYQLQQTPPVNQKIVQLLLEMGEADEALALAEAFQETYFENLETAVIYMQIYSQSRRFIEGYILLKQLLQTKKITLAQQKTLEQQLMQVEEAYQQLETQQIQAIKRNLLVSDQLPVYQQLANIKTSLYLPKPVFVEVAKDLVMNQALSYFAREWFIEELALLQFSEPLTFLWYDNQPQTVLLEGKTGPLNTPIYSEICTELRNRLENDDPIMLQHLEEEIRLHLAYLYPLAETVISDPTIWVLGYLATYYPEYIEKELTEEKGHQIAAVQNVQQAIRTAFTQIML</sequence>